<dbReference type="PROSITE" id="PS50222">
    <property type="entry name" value="EF_HAND_2"/>
    <property type="match status" value="1"/>
</dbReference>
<dbReference type="InterPro" id="IPR027359">
    <property type="entry name" value="Volt_channel_dom_sf"/>
</dbReference>
<dbReference type="PROSITE" id="PS50011">
    <property type="entry name" value="PROTEIN_KINASE_DOM"/>
    <property type="match status" value="1"/>
</dbReference>
<dbReference type="PANTHER" id="PTHR43173:SF34">
    <property type="entry name" value="ABC1 ATYPICAL KINASE-LIKE DOMAIN-CONTAINING PROTEIN"/>
    <property type="match status" value="1"/>
</dbReference>
<dbReference type="Pfam" id="PF00520">
    <property type="entry name" value="Ion_trans"/>
    <property type="match status" value="1"/>
</dbReference>
<dbReference type="Gene3D" id="1.10.238.10">
    <property type="entry name" value="EF-hand"/>
    <property type="match status" value="1"/>
</dbReference>
<dbReference type="Gene3D" id="1.20.120.350">
    <property type="entry name" value="Voltage-gated potassium channels. Chain C"/>
    <property type="match status" value="1"/>
</dbReference>
<comment type="similarity">
    <text evidence="6">Belongs to the protein kinase superfamily. Ser/Thr protein kinase family. CDPK subfamily.</text>
</comment>
<name>A0ABP0SCI9_9DINO</name>
<evidence type="ECO:0000313" key="10">
    <source>
        <dbReference type="EMBL" id="CAK9110127.1"/>
    </source>
</evidence>
<evidence type="ECO:0000256" key="6">
    <source>
        <dbReference type="ARBA" id="ARBA00024334"/>
    </source>
</evidence>
<dbReference type="SUPFAM" id="SSF56112">
    <property type="entry name" value="Protein kinase-like (PK-like)"/>
    <property type="match status" value="1"/>
</dbReference>
<dbReference type="InterPro" id="IPR011009">
    <property type="entry name" value="Kinase-like_dom_sf"/>
</dbReference>
<dbReference type="PROSITE" id="PS00018">
    <property type="entry name" value="EF_HAND_1"/>
    <property type="match status" value="1"/>
</dbReference>
<dbReference type="InterPro" id="IPR005821">
    <property type="entry name" value="Ion_trans_dom"/>
</dbReference>
<feature type="transmembrane region" description="Helical" evidence="7">
    <location>
        <begin position="717"/>
        <end position="737"/>
    </location>
</feature>
<dbReference type="InterPro" id="IPR018247">
    <property type="entry name" value="EF_Hand_1_Ca_BS"/>
</dbReference>
<feature type="domain" description="Protein kinase" evidence="8">
    <location>
        <begin position="117"/>
        <end position="493"/>
    </location>
</feature>
<dbReference type="PANTHER" id="PTHR43173">
    <property type="entry name" value="ABC1 FAMILY PROTEIN"/>
    <property type="match status" value="1"/>
</dbReference>
<organism evidence="10 11">
    <name type="scientific">Durusdinium trenchii</name>
    <dbReference type="NCBI Taxonomy" id="1381693"/>
    <lineage>
        <taxon>Eukaryota</taxon>
        <taxon>Sar</taxon>
        <taxon>Alveolata</taxon>
        <taxon>Dinophyceae</taxon>
        <taxon>Suessiales</taxon>
        <taxon>Symbiodiniaceae</taxon>
        <taxon>Durusdinium</taxon>
    </lineage>
</organism>
<evidence type="ECO:0000256" key="5">
    <source>
        <dbReference type="ARBA" id="ARBA00023136"/>
    </source>
</evidence>
<dbReference type="SUPFAM" id="SSF81324">
    <property type="entry name" value="Voltage-gated potassium channels"/>
    <property type="match status" value="1"/>
</dbReference>
<dbReference type="CDD" id="cd05121">
    <property type="entry name" value="ABC1_ADCK3-like"/>
    <property type="match status" value="1"/>
</dbReference>
<dbReference type="InterPro" id="IPR000719">
    <property type="entry name" value="Prot_kinase_dom"/>
</dbReference>
<keyword evidence="5 7" id="KW-0472">Membrane</keyword>
<feature type="transmembrane region" description="Helical" evidence="7">
    <location>
        <begin position="583"/>
        <end position="603"/>
    </location>
</feature>
<evidence type="ECO:0000256" key="3">
    <source>
        <dbReference type="ARBA" id="ARBA00022837"/>
    </source>
</evidence>
<keyword evidence="4 7" id="KW-1133">Transmembrane helix</keyword>
<feature type="transmembrane region" description="Helical" evidence="7">
    <location>
        <begin position="652"/>
        <end position="671"/>
    </location>
</feature>
<keyword evidence="3" id="KW-0106">Calcium</keyword>
<feature type="transmembrane region" description="Helical" evidence="7">
    <location>
        <begin position="793"/>
        <end position="818"/>
    </location>
</feature>
<sequence length="965" mass="112020">AVVFPLWCHYLWVDKVSHRKDGAQGLEARDAEFSKLHVRYSPIIRGATLCPWERYMRGFYLKAAQLVSTRDDFLPEVYLEWCRKLQDEVPMTLSSDEARKVIAKELKLEDLDALLTDWVEEPIGTASIGQVYQARLRSTGEDVAIKVQVPNAEKMFRADISCLKMFTYLAIPWAFEQMKEIEKLFEAEFDYLEEFRNLEAMRTNLLPKWGHRIYIPRPMKELSSRHVLGMELLKGEKFISAVRRRLKPLAEREGKTVEEYEQEQIEALRSGRRKAEAAWWLRWKALLGRWMHRVRHFGRRDLEPLDVGGIFEMLMQIHGQQILLDGCFNADPHPGNILLLEDGTTLGLIDFGQVMYLPQDFRVKLARLIVALAERQPEQVARYESEIGVKRKYYKQDVQYRLCSFWLDRDDEEITQGLNIFDLLVWGESEDPEYSLWVTRSAEGAMSFAELLGQLNARYEADLAIWMAKCEALELKMREDAKAAKGVETMDTFESLEISMAWSKPVESAPSRASRATPWSGLPHLDVLRHSMSMKSTVFTCCDIERLLSLCYLRTSAWWNSLVEPPRSGLLHSLTESKPFRCWTWFVIIVNSIVVTLMTDWMIEHGKEGAAMPWSYVIIDYVCLACYLVELILCLMVHRWYFFVNESAGWNWLHFILVILSAMDLAADWGADDTGTIMYMRSLRFCRVTKAFRIFRVMTSFHELAAMLRSFTSCLWAMLWSFMLLYLLLYLCALIFAQGISESLADDVFLDQEEAVRNHFGSVGRTMLSLYMSVTGGADWIIYYEILEYTGFLYPWLFLAFTFLFTFALVNILTALFVEKAVEGAKPEREYRILHERQKLAHQAAELRELFFKMDLDHSGRISWEEFSSCMLDSNIVAFMGSIGLEVTDAEFLWKLVAGEDGDLEITTFVDTCMAVRGQASTLDVQKQLLSIERISETLREWERRFWPLLHEAWGLRTGSTQLHL</sequence>
<evidence type="ECO:0000259" key="9">
    <source>
        <dbReference type="PROSITE" id="PS50222"/>
    </source>
</evidence>
<evidence type="ECO:0000313" key="11">
    <source>
        <dbReference type="Proteomes" id="UP001642464"/>
    </source>
</evidence>
<keyword evidence="11" id="KW-1185">Reference proteome</keyword>
<dbReference type="Pfam" id="PF03109">
    <property type="entry name" value="ABC1"/>
    <property type="match status" value="2"/>
</dbReference>
<accession>A0ABP0SCI9</accession>
<dbReference type="Gene3D" id="1.10.287.70">
    <property type="match status" value="1"/>
</dbReference>
<dbReference type="SUPFAM" id="SSF47473">
    <property type="entry name" value="EF-hand"/>
    <property type="match status" value="1"/>
</dbReference>
<protein>
    <submittedName>
        <fullName evidence="10">Chloroplastic (ABC1-LIKE KINASE 3) (Protein REPRESSOR OF BDR1)</fullName>
    </submittedName>
</protein>
<evidence type="ECO:0000259" key="8">
    <source>
        <dbReference type="PROSITE" id="PS50011"/>
    </source>
</evidence>
<keyword evidence="2 7" id="KW-0812">Transmembrane</keyword>
<feature type="domain" description="EF-hand" evidence="9">
    <location>
        <begin position="842"/>
        <end position="877"/>
    </location>
</feature>
<evidence type="ECO:0000256" key="1">
    <source>
        <dbReference type="ARBA" id="ARBA00004141"/>
    </source>
</evidence>
<evidence type="ECO:0000256" key="2">
    <source>
        <dbReference type="ARBA" id="ARBA00022692"/>
    </source>
</evidence>
<reference evidence="10 11" key="1">
    <citation type="submission" date="2024-02" db="EMBL/GenBank/DDBJ databases">
        <authorList>
            <person name="Chen Y."/>
            <person name="Shah S."/>
            <person name="Dougan E. K."/>
            <person name="Thang M."/>
            <person name="Chan C."/>
        </authorList>
    </citation>
    <scope>NUCLEOTIDE SEQUENCE [LARGE SCALE GENOMIC DNA]</scope>
</reference>
<comment type="subcellular location">
    <subcellularLocation>
        <location evidence="1">Membrane</location>
        <topology evidence="1">Multi-pass membrane protein</topology>
    </subcellularLocation>
</comment>
<evidence type="ECO:0000256" key="4">
    <source>
        <dbReference type="ARBA" id="ARBA00022989"/>
    </source>
</evidence>
<dbReference type="InterPro" id="IPR002048">
    <property type="entry name" value="EF_hand_dom"/>
</dbReference>
<evidence type="ECO:0000256" key="7">
    <source>
        <dbReference type="SAM" id="Phobius"/>
    </source>
</evidence>
<dbReference type="Proteomes" id="UP001642464">
    <property type="component" value="Unassembled WGS sequence"/>
</dbReference>
<comment type="caution">
    <text evidence="10">The sequence shown here is derived from an EMBL/GenBank/DDBJ whole genome shotgun (WGS) entry which is preliminary data.</text>
</comment>
<dbReference type="EMBL" id="CAXAMM010043461">
    <property type="protein sequence ID" value="CAK9110127.1"/>
    <property type="molecule type" value="Genomic_DNA"/>
</dbReference>
<dbReference type="InterPro" id="IPR051130">
    <property type="entry name" value="Mito_struct-func_regulator"/>
</dbReference>
<proteinExistence type="inferred from homology"/>
<gene>
    <name evidence="10" type="ORF">SCF082_LOCUS51153</name>
</gene>
<feature type="transmembrane region" description="Helical" evidence="7">
    <location>
        <begin position="615"/>
        <end position="640"/>
    </location>
</feature>
<dbReference type="InterPro" id="IPR004147">
    <property type="entry name" value="ABC1_dom"/>
</dbReference>
<dbReference type="InterPro" id="IPR011992">
    <property type="entry name" value="EF-hand-dom_pair"/>
</dbReference>
<feature type="non-terminal residue" evidence="10">
    <location>
        <position position="1"/>
    </location>
</feature>